<evidence type="ECO:0000313" key="1">
    <source>
        <dbReference type="EMBL" id="KAI7994903.1"/>
    </source>
</evidence>
<reference evidence="1 2" key="1">
    <citation type="journal article" date="2022" name="Plant J.">
        <title>Chromosome-level genome of Camellia lanceoleosa provides a valuable resource for understanding genome evolution and self-incompatibility.</title>
        <authorList>
            <person name="Gong W."/>
            <person name="Xiao S."/>
            <person name="Wang L."/>
            <person name="Liao Z."/>
            <person name="Chang Y."/>
            <person name="Mo W."/>
            <person name="Hu G."/>
            <person name="Li W."/>
            <person name="Zhao G."/>
            <person name="Zhu H."/>
            <person name="Hu X."/>
            <person name="Ji K."/>
            <person name="Xiang X."/>
            <person name="Song Q."/>
            <person name="Yuan D."/>
            <person name="Jin S."/>
            <person name="Zhang L."/>
        </authorList>
    </citation>
    <scope>NUCLEOTIDE SEQUENCE [LARGE SCALE GENOMIC DNA]</scope>
    <source>
        <strain evidence="1">SQ_2022a</strain>
    </source>
</reference>
<keyword evidence="2" id="KW-1185">Reference proteome</keyword>
<name>A0ACC0G1A4_9ERIC</name>
<accession>A0ACC0G1A4</accession>
<dbReference type="Proteomes" id="UP001060215">
    <property type="component" value="Chromosome 12"/>
</dbReference>
<proteinExistence type="predicted"/>
<dbReference type="EMBL" id="CM045769">
    <property type="protein sequence ID" value="KAI7994903.1"/>
    <property type="molecule type" value="Genomic_DNA"/>
</dbReference>
<sequence>MLKNAIGSYSSTKESLIYSYGRSFNGFAANLTEDQVATISEMEGVISVIPNQKLNLHTTRSWDFMNFNKDKVGGIWPEADSFNDECMDPPPAKWKGECQGANFTCNKYVTVVSFSSSGPNPFNPDVLKPDITAPGVDILAAWSSVAPPAIYDGHSERKICCLFSTKYNVISGTSMSCPHASAYVMDRSKIVEDLEFDYGSGHINPVGAIDPGLVFDLTDEADYIDVLCKQGYDTSTLRLVTGDNSTCNVTTQSLEELGS</sequence>
<gene>
    <name evidence="1" type="ORF">LOK49_LG11G02579</name>
</gene>
<protein>
    <submittedName>
        <fullName evidence="1">Uncharacterized protein</fullName>
    </submittedName>
</protein>
<evidence type="ECO:0000313" key="2">
    <source>
        <dbReference type="Proteomes" id="UP001060215"/>
    </source>
</evidence>
<comment type="caution">
    <text evidence="1">The sequence shown here is derived from an EMBL/GenBank/DDBJ whole genome shotgun (WGS) entry which is preliminary data.</text>
</comment>
<organism evidence="1 2">
    <name type="scientific">Camellia lanceoleosa</name>
    <dbReference type="NCBI Taxonomy" id="1840588"/>
    <lineage>
        <taxon>Eukaryota</taxon>
        <taxon>Viridiplantae</taxon>
        <taxon>Streptophyta</taxon>
        <taxon>Embryophyta</taxon>
        <taxon>Tracheophyta</taxon>
        <taxon>Spermatophyta</taxon>
        <taxon>Magnoliopsida</taxon>
        <taxon>eudicotyledons</taxon>
        <taxon>Gunneridae</taxon>
        <taxon>Pentapetalae</taxon>
        <taxon>asterids</taxon>
        <taxon>Ericales</taxon>
        <taxon>Theaceae</taxon>
        <taxon>Camellia</taxon>
    </lineage>
</organism>